<name>A0A1J1H0P7_PLAGA</name>
<dbReference type="EMBL" id="CVMV01000132">
    <property type="protein sequence ID" value="CRG98021.1"/>
    <property type="molecule type" value="Genomic_DNA"/>
</dbReference>
<proteinExistence type="predicted"/>
<dbReference type="Proteomes" id="UP000220797">
    <property type="component" value="Unassembled WGS sequence"/>
</dbReference>
<dbReference type="RefSeq" id="XP_028530818.1">
    <property type="nucleotide sequence ID" value="XM_028674469.1"/>
</dbReference>
<dbReference type="GeneID" id="39728977"/>
<comment type="caution">
    <text evidence="1">The sequence shown here is derived from an EMBL/GenBank/DDBJ whole genome shotgun (WGS) entry which is preliminary data.</text>
</comment>
<keyword evidence="2" id="KW-1185">Reference proteome</keyword>
<evidence type="ECO:0000313" key="2">
    <source>
        <dbReference type="Proteomes" id="UP000220797"/>
    </source>
</evidence>
<organism evidence="1 2">
    <name type="scientific">Plasmodium gallinaceum</name>
    <dbReference type="NCBI Taxonomy" id="5849"/>
    <lineage>
        <taxon>Eukaryota</taxon>
        <taxon>Sar</taxon>
        <taxon>Alveolata</taxon>
        <taxon>Apicomplexa</taxon>
        <taxon>Aconoidasida</taxon>
        <taxon>Haemosporida</taxon>
        <taxon>Plasmodiidae</taxon>
        <taxon>Plasmodium</taxon>
        <taxon>Plasmodium (Haemamoeba)</taxon>
    </lineage>
</organism>
<evidence type="ECO:0000313" key="1">
    <source>
        <dbReference type="EMBL" id="CRG98021.1"/>
    </source>
</evidence>
<dbReference type="OrthoDB" id="392474at2759"/>
<dbReference type="VEuPathDB" id="PlasmoDB:PGAL8A_00045200"/>
<dbReference type="AlphaFoldDB" id="A0A1J1H0P7"/>
<dbReference type="OMA" id="DKYQKNN"/>
<reference evidence="1" key="1">
    <citation type="submission" date="2015-04" db="EMBL/GenBank/DDBJ databases">
        <authorList>
            <consortium name="Pathogen Informatics"/>
        </authorList>
    </citation>
    <scope>NUCLEOTIDE SEQUENCE [LARGE SCALE GENOMIC DNA]</scope>
    <source>
        <strain evidence="1">8A</strain>
    </source>
</reference>
<sequence length="756" mass="89720">MYNNITDEEKKKGYFINTNKSDYVNEIKWNTNENSCKKKSLLNNSGLKKKKSDSTICNEGKNNTTSMCNNSNNTNKNDCDFYNSYVNVLYFKRLKINKKLFEKLKDKNIVIYLKYKDSTCASENIEVKNSEINNLFLCFLISEPFLKNEKNIIKIYIKYFKDDKYKILSFGFIELNYTDFSEKFYRKKTYMLCYDKNNNKYIFGYIIMIMANQKKWKICDNKIVYEYVKNSYFVCNKNNYDKQIFYICKKIQKNILESFNTNGINETRFLQNQTLLKHFSVTQSCPSTFSVKNSQKNINEENNINYKNYKSLIHFNNIKKPNYYIKECKLKNIIDDDKNKNKNNINEFEENLNCTNKNTIDCEENNILINSYNLKKENNIYSLSNVNPENHSKINLENIAKENFNQCEENKINSKQIKEDNITIHEGINNIKINNENSLNYDKNELNNYLGYKQSYMEKNDKHINGDKVNNPFTKNNFDFFLCEKLKNILNNDLDNFVKEMQFILKHLKKKIIKKNDYFINELKNKYKNEVEIKNKSAIECKKNGSEEVNNKEKCEQIKKQELNEEIEDDIIKILENCINTTSLYIKCVLKDGVINSYEKDIFIVYDDIINNMRKALHEYIRESKSLTNEDLNENKLTACLNNSNTNEKIVVKNKKDELSNDETNEMQTKIYDENCLTHSKTCFSSYEQNNVYSNINSDETLCSSSSFCAQSSIKHSRSLNENFKVNNYINQNISTALKYYEKKWKNKLLKMRNHL</sequence>
<accession>A0A1J1H0P7</accession>
<protein>
    <submittedName>
        <fullName evidence="1">Uncharacterized protein</fullName>
    </submittedName>
</protein>
<gene>
    <name evidence="1" type="ORF">PGAL8A_00045200</name>
</gene>